<comment type="subcellular location">
    <subcellularLocation>
        <location evidence="1">Cell inner membrane</location>
    </subcellularLocation>
</comment>
<gene>
    <name evidence="7" type="primary">htrB_1</name>
    <name evidence="8" type="synonym">htrB</name>
    <name evidence="8" type="ORF">ERS013200_02085</name>
    <name evidence="7" type="ORF">ERS013201_02752</name>
</gene>
<dbReference type="AlphaFoldDB" id="A0A655XQF5"/>
<organism evidence="7 10">
    <name type="scientific">Vibrio cholerae</name>
    <dbReference type="NCBI Taxonomy" id="666"/>
    <lineage>
        <taxon>Bacteria</taxon>
        <taxon>Pseudomonadati</taxon>
        <taxon>Pseudomonadota</taxon>
        <taxon>Gammaproteobacteria</taxon>
        <taxon>Vibrionales</taxon>
        <taxon>Vibrionaceae</taxon>
        <taxon>Vibrio</taxon>
    </lineage>
</organism>
<dbReference type="InterPro" id="IPR004960">
    <property type="entry name" value="LipA_acyltrans"/>
</dbReference>
<evidence type="ECO:0000313" key="9">
    <source>
        <dbReference type="Proteomes" id="UP000041770"/>
    </source>
</evidence>
<dbReference type="EMBL" id="CWQJ01000019">
    <property type="protein sequence ID" value="CSC48916.1"/>
    <property type="molecule type" value="Genomic_DNA"/>
</dbReference>
<dbReference type="Proteomes" id="UP000046067">
    <property type="component" value="Unassembled WGS sequence"/>
</dbReference>
<proteinExistence type="predicted"/>
<evidence type="ECO:0000256" key="1">
    <source>
        <dbReference type="ARBA" id="ARBA00004533"/>
    </source>
</evidence>
<dbReference type="GO" id="GO:0009247">
    <property type="term" value="P:glycolipid biosynthetic process"/>
    <property type="evidence" value="ECO:0007669"/>
    <property type="project" value="UniProtKB-ARBA"/>
</dbReference>
<dbReference type="Proteomes" id="UP000041770">
    <property type="component" value="Unassembled WGS sequence"/>
</dbReference>
<evidence type="ECO:0000256" key="5">
    <source>
        <dbReference type="ARBA" id="ARBA00023136"/>
    </source>
</evidence>
<dbReference type="GO" id="GO:0005886">
    <property type="term" value="C:plasma membrane"/>
    <property type="evidence" value="ECO:0007669"/>
    <property type="project" value="UniProtKB-SubCell"/>
</dbReference>
<sequence>MNKFVEEIILRAPEQWMWLHKRFKSLPDYELTNSRYQ</sequence>
<evidence type="ECO:0000256" key="6">
    <source>
        <dbReference type="ARBA" id="ARBA00023315"/>
    </source>
</evidence>
<evidence type="ECO:0000313" key="10">
    <source>
        <dbReference type="Proteomes" id="UP000046067"/>
    </source>
</evidence>
<evidence type="ECO:0000256" key="4">
    <source>
        <dbReference type="ARBA" id="ARBA00022679"/>
    </source>
</evidence>
<keyword evidence="4 7" id="KW-0808">Transferase</keyword>
<keyword evidence="2" id="KW-1003">Cell membrane</keyword>
<dbReference type="GO" id="GO:0016746">
    <property type="term" value="F:acyltransferase activity"/>
    <property type="evidence" value="ECO:0007669"/>
    <property type="project" value="UniProtKB-KW"/>
</dbReference>
<reference evidence="9 10" key="1">
    <citation type="submission" date="2015-07" db="EMBL/GenBank/DDBJ databases">
        <authorList>
            <consortium name="Pathogen Informatics"/>
        </authorList>
    </citation>
    <scope>NUCLEOTIDE SEQUENCE [LARGE SCALE GENOMIC DNA]</scope>
    <source>
        <strain evidence="8 9">A316</strain>
        <strain evidence="7 10">A325</strain>
    </source>
</reference>
<protein>
    <submittedName>
        <fullName evidence="7">Lipid A biosynthesis lauroyl acyltransferase</fullName>
        <ecNumber evidence="7">2.3.1.-</ecNumber>
    </submittedName>
</protein>
<dbReference type="EMBL" id="CWQY01000012">
    <property type="protein sequence ID" value="CSC71346.1"/>
    <property type="molecule type" value="Genomic_DNA"/>
</dbReference>
<dbReference type="Pfam" id="PF03279">
    <property type="entry name" value="Lip_A_acyltrans"/>
    <property type="match status" value="1"/>
</dbReference>
<evidence type="ECO:0000256" key="2">
    <source>
        <dbReference type="ARBA" id="ARBA00022475"/>
    </source>
</evidence>
<dbReference type="EC" id="2.3.1.-" evidence="7"/>
<name>A0A655XQF5_VIBCL</name>
<evidence type="ECO:0000313" key="8">
    <source>
        <dbReference type="EMBL" id="CSC71346.1"/>
    </source>
</evidence>
<evidence type="ECO:0000256" key="3">
    <source>
        <dbReference type="ARBA" id="ARBA00022519"/>
    </source>
</evidence>
<keyword evidence="5" id="KW-0472">Membrane</keyword>
<keyword evidence="6 7" id="KW-0012">Acyltransferase</keyword>
<accession>A0A655XQF5</accession>
<evidence type="ECO:0000313" key="7">
    <source>
        <dbReference type="EMBL" id="CSC48916.1"/>
    </source>
</evidence>
<keyword evidence="3" id="KW-0997">Cell inner membrane</keyword>